<dbReference type="PANTHER" id="PTHR11309">
    <property type="entry name" value="FRIZZLED"/>
    <property type="match status" value="1"/>
</dbReference>
<keyword evidence="12" id="KW-0675">Receptor</keyword>
<dbReference type="GO" id="GO:0005886">
    <property type="term" value="C:plasma membrane"/>
    <property type="evidence" value="ECO:0007669"/>
    <property type="project" value="UniProtKB-SubCell"/>
</dbReference>
<keyword evidence="10 16" id="KW-0472">Membrane</keyword>
<keyword evidence="13" id="KW-0807">Transducer</keyword>
<evidence type="ECO:0000256" key="13">
    <source>
        <dbReference type="ARBA" id="ARBA00023224"/>
    </source>
</evidence>
<evidence type="ECO:0000256" key="1">
    <source>
        <dbReference type="ARBA" id="ARBA00004651"/>
    </source>
</evidence>
<evidence type="ECO:0000256" key="9">
    <source>
        <dbReference type="ARBA" id="ARBA00023040"/>
    </source>
</evidence>
<dbReference type="Proteomes" id="UP000708208">
    <property type="component" value="Unassembled WGS sequence"/>
</dbReference>
<name>A0A8J2JRV5_9HEXA</name>
<comment type="subcellular location">
    <subcellularLocation>
        <location evidence="1">Cell membrane</location>
        <topology evidence="1">Multi-pass membrane protein</topology>
    </subcellularLocation>
</comment>
<feature type="transmembrane region" description="Helical" evidence="16">
    <location>
        <begin position="461"/>
        <end position="485"/>
    </location>
</feature>
<feature type="region of interest" description="Disordered" evidence="15">
    <location>
        <begin position="153"/>
        <end position="183"/>
    </location>
</feature>
<dbReference type="GO" id="GO:0060070">
    <property type="term" value="P:canonical Wnt signaling pathway"/>
    <property type="evidence" value="ECO:0007669"/>
    <property type="project" value="TreeGrafter"/>
</dbReference>
<evidence type="ECO:0000256" key="12">
    <source>
        <dbReference type="ARBA" id="ARBA00023170"/>
    </source>
</evidence>
<proteinExistence type="inferred from homology"/>
<reference evidence="20" key="1">
    <citation type="submission" date="2021-06" db="EMBL/GenBank/DDBJ databases">
        <authorList>
            <person name="Hodson N. C."/>
            <person name="Mongue J. A."/>
            <person name="Jaron S. K."/>
        </authorList>
    </citation>
    <scope>NUCLEOTIDE SEQUENCE</scope>
</reference>
<dbReference type="GO" id="GO:0042813">
    <property type="term" value="F:Wnt receptor activity"/>
    <property type="evidence" value="ECO:0007669"/>
    <property type="project" value="TreeGrafter"/>
</dbReference>
<comment type="similarity">
    <text evidence="2">Belongs to the G-protein coupled receptor Fz/Smo family.</text>
</comment>
<keyword evidence="7 17" id="KW-0732">Signal</keyword>
<feature type="disulfide bond" evidence="14">
    <location>
        <begin position="84"/>
        <end position="122"/>
    </location>
</feature>
<feature type="signal peptide" evidence="17">
    <location>
        <begin position="1"/>
        <end position="29"/>
    </location>
</feature>
<dbReference type="PROSITE" id="PS50038">
    <property type="entry name" value="FZ"/>
    <property type="match status" value="1"/>
</dbReference>
<dbReference type="SMART" id="SM00063">
    <property type="entry name" value="FRI"/>
    <property type="match status" value="1"/>
</dbReference>
<dbReference type="EMBL" id="CAJVCH010111423">
    <property type="protein sequence ID" value="CAG7724588.1"/>
    <property type="molecule type" value="Genomic_DNA"/>
</dbReference>
<organism evidence="20 21">
    <name type="scientific">Allacma fusca</name>
    <dbReference type="NCBI Taxonomy" id="39272"/>
    <lineage>
        <taxon>Eukaryota</taxon>
        <taxon>Metazoa</taxon>
        <taxon>Ecdysozoa</taxon>
        <taxon>Arthropoda</taxon>
        <taxon>Hexapoda</taxon>
        <taxon>Collembola</taxon>
        <taxon>Symphypleona</taxon>
        <taxon>Sminthuridae</taxon>
        <taxon>Allacma</taxon>
    </lineage>
</organism>
<feature type="transmembrane region" description="Helical" evidence="16">
    <location>
        <begin position="369"/>
        <end position="389"/>
    </location>
</feature>
<feature type="transmembrane region" description="Helical" evidence="16">
    <location>
        <begin position="283"/>
        <end position="302"/>
    </location>
</feature>
<dbReference type="AlphaFoldDB" id="A0A8J2JRV5"/>
<dbReference type="GO" id="GO:0004930">
    <property type="term" value="F:G protein-coupled receptor activity"/>
    <property type="evidence" value="ECO:0007669"/>
    <property type="project" value="UniProtKB-KW"/>
</dbReference>
<dbReference type="CDD" id="cd15035">
    <property type="entry name" value="7tmF_FZD5_FZD8-like"/>
    <property type="match status" value="1"/>
</dbReference>
<feature type="transmembrane region" description="Helical" evidence="16">
    <location>
        <begin position="249"/>
        <end position="271"/>
    </location>
</feature>
<evidence type="ECO:0000313" key="21">
    <source>
        <dbReference type="Proteomes" id="UP000708208"/>
    </source>
</evidence>
<evidence type="ECO:0000256" key="15">
    <source>
        <dbReference type="SAM" id="MobiDB-lite"/>
    </source>
</evidence>
<keyword evidence="6 16" id="KW-0812">Transmembrane</keyword>
<evidence type="ECO:0000259" key="18">
    <source>
        <dbReference type="PROSITE" id="PS50038"/>
    </source>
</evidence>
<feature type="domain" description="G-protein coupled receptors family 2 profile 2" evidence="19">
    <location>
        <begin position="247"/>
        <end position="542"/>
    </location>
</feature>
<keyword evidence="11 14" id="KW-1015">Disulfide bond</keyword>
<feature type="domain" description="FZ" evidence="18">
    <location>
        <begin position="34"/>
        <end position="152"/>
    </location>
</feature>
<evidence type="ECO:0000256" key="8">
    <source>
        <dbReference type="ARBA" id="ARBA00022989"/>
    </source>
</evidence>
<comment type="caution">
    <text evidence="14">Lacks conserved residue(s) required for the propagation of feature annotation.</text>
</comment>
<gene>
    <name evidence="20" type="ORF">AFUS01_LOCUS13599</name>
</gene>
<feature type="chain" id="PRO_5035222854" evidence="17">
    <location>
        <begin position="30"/>
        <end position="577"/>
    </location>
</feature>
<protein>
    <submittedName>
        <fullName evidence="20">Uncharacterized protein</fullName>
    </submittedName>
</protein>
<evidence type="ECO:0000313" key="20">
    <source>
        <dbReference type="EMBL" id="CAG7724588.1"/>
    </source>
</evidence>
<evidence type="ECO:0000256" key="2">
    <source>
        <dbReference type="ARBA" id="ARBA00008077"/>
    </source>
</evidence>
<feature type="disulfide bond" evidence="14">
    <location>
        <begin position="115"/>
        <end position="139"/>
    </location>
</feature>
<dbReference type="SMART" id="SM01330">
    <property type="entry name" value="Frizzled"/>
    <property type="match status" value="1"/>
</dbReference>
<evidence type="ECO:0000256" key="7">
    <source>
        <dbReference type="ARBA" id="ARBA00022729"/>
    </source>
</evidence>
<evidence type="ECO:0000256" key="6">
    <source>
        <dbReference type="ARBA" id="ARBA00022692"/>
    </source>
</evidence>
<dbReference type="InterPro" id="IPR020067">
    <property type="entry name" value="Frizzled_dom"/>
</dbReference>
<dbReference type="PANTHER" id="PTHR11309:SF126">
    <property type="entry name" value="FRIZZLED-2"/>
    <property type="match status" value="1"/>
</dbReference>
<keyword evidence="9" id="KW-0297">G-protein coupled receptor</keyword>
<feature type="disulfide bond" evidence="14">
    <location>
        <begin position="39"/>
        <end position="100"/>
    </location>
</feature>
<dbReference type="FunFam" id="1.20.1070.10:FF:000262">
    <property type="entry name" value="Frizzled 2"/>
    <property type="match status" value="1"/>
</dbReference>
<evidence type="ECO:0000256" key="14">
    <source>
        <dbReference type="PROSITE-ProRule" id="PRU00090"/>
    </source>
</evidence>
<keyword evidence="8 16" id="KW-1133">Transmembrane helix</keyword>
<dbReference type="Pfam" id="PF01534">
    <property type="entry name" value="Frizzled"/>
    <property type="match status" value="1"/>
</dbReference>
<evidence type="ECO:0000256" key="4">
    <source>
        <dbReference type="ARBA" id="ARBA00022475"/>
    </source>
</evidence>
<comment type="caution">
    <text evidence="20">The sequence shown here is derived from an EMBL/GenBank/DDBJ whole genome shotgun (WGS) entry which is preliminary data.</text>
</comment>
<dbReference type="OrthoDB" id="10053709at2759"/>
<evidence type="ECO:0000256" key="16">
    <source>
        <dbReference type="SAM" id="Phobius"/>
    </source>
</evidence>
<dbReference type="CDD" id="cd07456">
    <property type="entry name" value="CRD_FZ5_like"/>
    <property type="match status" value="1"/>
</dbReference>
<dbReference type="PROSITE" id="PS50261">
    <property type="entry name" value="G_PROTEIN_RECEP_F2_4"/>
    <property type="match status" value="1"/>
</dbReference>
<accession>A0A8J2JRV5</accession>
<keyword evidence="5" id="KW-0879">Wnt signaling pathway</keyword>
<dbReference type="FunFam" id="1.10.2000.10:FF:000004">
    <property type="entry name" value="Frizzled class receptor 8a"/>
    <property type="match status" value="1"/>
</dbReference>
<dbReference type="InterPro" id="IPR015526">
    <property type="entry name" value="Frizzled/SFRP"/>
</dbReference>
<evidence type="ECO:0000256" key="3">
    <source>
        <dbReference type="ARBA" id="ARBA00022473"/>
    </source>
</evidence>
<evidence type="ECO:0000259" key="19">
    <source>
        <dbReference type="PROSITE" id="PS50261"/>
    </source>
</evidence>
<evidence type="ECO:0000256" key="11">
    <source>
        <dbReference type="ARBA" id="ARBA00023157"/>
    </source>
</evidence>
<feature type="transmembrane region" description="Helical" evidence="16">
    <location>
        <begin position="415"/>
        <end position="440"/>
    </location>
</feature>
<keyword evidence="4" id="KW-1003">Cell membrane</keyword>
<keyword evidence="21" id="KW-1185">Reference proteome</keyword>
<dbReference type="GO" id="GO:0035567">
    <property type="term" value="P:non-canonical Wnt signaling pathway"/>
    <property type="evidence" value="ECO:0007669"/>
    <property type="project" value="TreeGrafter"/>
</dbReference>
<dbReference type="InterPro" id="IPR000539">
    <property type="entry name" value="Frizzled/Smoothened_7TM"/>
</dbReference>
<sequence>MPGSVQSETLVSIIFSLVIFASLPTSITSKDAAGISARCDEITIPMCKGIGYNFTKMPNQFNHESQEEAGMEVHQYWPLVEIKCSPDLRFFLCSLYVPICLEDFAGGVPPCRSVCERARYGCEPVMVQYGFKWPSRMQCDGFPEYGPMCMDERKGEPPPLAPSTLENPLVPKGTGPKSKPKPPIGTYIGVTKKDDNCDCKCKSPLVSLDDKSPYYNRSNHPIVTGNATNCALPCRGDYGSPDEINFATWWLSLWSGLCCFTTFITLLTFLIDPNRFKYPERPIVYLSACYLMVSVGYLIRLWRGHEEIACKGNVVRYGIETGPTSAWCTVVFLLIYYFGMASSLWWVVLSLTWYLAAGLKWGSEAIASHAHLFHILAWVLPALGTFVAITDGAVDGDAISGICSIGNQDPLRLSIYIVAPLGILLVLGTSFLLAGFIALVRIRQVIARQAGRAKTEKLEKLMIRIGVFSVLYTLPASAVIAAFLYEMSAKHQWLRGITCTCEPQVSNVQKPLYSILMLKYFMSLAVGITSGVWIWSGKTVESWQRFFQRICGKNSASTTKYASAVYHHPSGKNLSHV</sequence>
<dbReference type="GO" id="GO:0017147">
    <property type="term" value="F:Wnt-protein binding"/>
    <property type="evidence" value="ECO:0007669"/>
    <property type="project" value="TreeGrafter"/>
</dbReference>
<feature type="disulfide bond" evidence="14">
    <location>
        <begin position="47"/>
        <end position="93"/>
    </location>
</feature>
<feature type="transmembrane region" description="Helical" evidence="16">
    <location>
        <begin position="512"/>
        <end position="535"/>
    </location>
</feature>
<evidence type="ECO:0000256" key="17">
    <source>
        <dbReference type="SAM" id="SignalP"/>
    </source>
</evidence>
<evidence type="ECO:0000256" key="5">
    <source>
        <dbReference type="ARBA" id="ARBA00022687"/>
    </source>
</evidence>
<dbReference type="Pfam" id="PF01392">
    <property type="entry name" value="Fz"/>
    <property type="match status" value="1"/>
</dbReference>
<dbReference type="InterPro" id="IPR017981">
    <property type="entry name" value="GPCR_2-like_7TM"/>
</dbReference>
<feature type="transmembrane region" description="Helical" evidence="16">
    <location>
        <begin position="334"/>
        <end position="357"/>
    </location>
</feature>
<evidence type="ECO:0000256" key="10">
    <source>
        <dbReference type="ARBA" id="ARBA00023136"/>
    </source>
</evidence>
<keyword evidence="3" id="KW-0217">Developmental protein</keyword>